<gene>
    <name evidence="1" type="primary">anmK</name>
    <name evidence="2" type="ORF">AVDCRST_MAG49-3386</name>
</gene>
<dbReference type="GO" id="GO:0005524">
    <property type="term" value="F:ATP binding"/>
    <property type="evidence" value="ECO:0007669"/>
    <property type="project" value="UniProtKB-UniRule"/>
</dbReference>
<keyword evidence="1" id="KW-0067">ATP-binding</keyword>
<feature type="binding site" evidence="1">
    <location>
        <begin position="20"/>
        <end position="27"/>
    </location>
    <ligand>
        <name>ATP</name>
        <dbReference type="ChEBI" id="CHEBI:30616"/>
    </ligand>
</feature>
<comment type="catalytic activity">
    <reaction evidence="1">
        <text>1,6-anhydro-N-acetyl-beta-muramate + ATP + H2O = N-acetyl-D-muramate 6-phosphate + ADP + H(+)</text>
        <dbReference type="Rhea" id="RHEA:24952"/>
        <dbReference type="ChEBI" id="CHEBI:15377"/>
        <dbReference type="ChEBI" id="CHEBI:15378"/>
        <dbReference type="ChEBI" id="CHEBI:30616"/>
        <dbReference type="ChEBI" id="CHEBI:58690"/>
        <dbReference type="ChEBI" id="CHEBI:58722"/>
        <dbReference type="ChEBI" id="CHEBI:456216"/>
        <dbReference type="EC" id="2.7.1.170"/>
    </reaction>
</comment>
<dbReference type="UniPathway" id="UPA00343"/>
<sequence>MGDRRDGPDAGHLCVGLISGTSVDGVDAALVRITGGVAARGVELRRFVSVPYPDAVRDELLALYGDRPEHAIARLCSLAFVLGELFAEAALEVCRQAGVAPAALHAIGSHGQTVWHQPDPDPARPLSVRSTLQVAEPAVIAERTGATVVANFRVADVAAGGQGAPLVPYFDWVVLRDPGRTRAVQNIGGIGNVTYLPAGGGIDTVRAFDTGPGNMLVDGLTALLTGGTAAFDRDGRLAAAGTVDAALLDALLADPYLAQEPPKTTGRERYGRAYCADLLRDAGVTAGTLAPESDASERDRECARDLLATATRFTARSIADAYRRWCPALDEVFVGGGGARNPTLMAALAAELAPVPVAPVEALGVDSRAKEAMAFALLAHDALAGLPTNVPAATGARRAMPLGTVVPPGPRR</sequence>
<evidence type="ECO:0000313" key="2">
    <source>
        <dbReference type="EMBL" id="CAA9568870.1"/>
    </source>
</evidence>
<comment type="similarity">
    <text evidence="1">Belongs to the anhydro-N-acetylmuramic acid kinase family.</text>
</comment>
<proteinExistence type="inferred from homology"/>
<dbReference type="UniPathway" id="UPA00544"/>
<dbReference type="GO" id="GO:0009254">
    <property type="term" value="P:peptidoglycan turnover"/>
    <property type="evidence" value="ECO:0007669"/>
    <property type="project" value="UniProtKB-UniRule"/>
</dbReference>
<dbReference type="GO" id="GO:0097175">
    <property type="term" value="P:1,6-anhydro-N-acetyl-beta-muramic acid catabolic process"/>
    <property type="evidence" value="ECO:0007669"/>
    <property type="project" value="UniProtKB-UniRule"/>
</dbReference>
<dbReference type="GO" id="GO:0016773">
    <property type="term" value="F:phosphotransferase activity, alcohol group as acceptor"/>
    <property type="evidence" value="ECO:0007669"/>
    <property type="project" value="UniProtKB-UniRule"/>
</dbReference>
<dbReference type="Gene3D" id="3.30.420.40">
    <property type="match status" value="2"/>
</dbReference>
<reference evidence="2" key="1">
    <citation type="submission" date="2020-02" db="EMBL/GenBank/DDBJ databases">
        <authorList>
            <person name="Meier V. D."/>
        </authorList>
    </citation>
    <scope>NUCLEOTIDE SEQUENCE</scope>
    <source>
        <strain evidence="2">AVDCRST_MAG49</strain>
    </source>
</reference>
<dbReference type="InterPro" id="IPR005338">
    <property type="entry name" value="Anhydro_N_Ac-Mur_kinase"/>
</dbReference>
<organism evidence="2">
    <name type="scientific">uncultured Thermomicrobiales bacterium</name>
    <dbReference type="NCBI Taxonomy" id="1645740"/>
    <lineage>
        <taxon>Bacteria</taxon>
        <taxon>Pseudomonadati</taxon>
        <taxon>Thermomicrobiota</taxon>
        <taxon>Thermomicrobia</taxon>
        <taxon>Thermomicrobiales</taxon>
        <taxon>environmental samples</taxon>
    </lineage>
</organism>
<evidence type="ECO:0000256" key="1">
    <source>
        <dbReference type="HAMAP-Rule" id="MF_01270"/>
    </source>
</evidence>
<dbReference type="Pfam" id="PF03702">
    <property type="entry name" value="AnmK"/>
    <property type="match status" value="1"/>
</dbReference>
<dbReference type="PANTHER" id="PTHR30605">
    <property type="entry name" value="ANHYDRO-N-ACETYLMURAMIC ACID KINASE"/>
    <property type="match status" value="1"/>
</dbReference>
<keyword evidence="1" id="KW-0547">Nucleotide-binding</keyword>
<protein>
    <recommendedName>
        <fullName evidence="1">Anhydro-N-acetylmuramic acid kinase</fullName>
        <ecNumber evidence="1">2.7.1.170</ecNumber>
    </recommendedName>
    <alternativeName>
        <fullName evidence="1">AnhMurNAc kinase</fullName>
    </alternativeName>
</protein>
<dbReference type="NCBIfam" id="NF007148">
    <property type="entry name" value="PRK09585.3-2"/>
    <property type="match status" value="1"/>
</dbReference>
<dbReference type="InterPro" id="IPR043129">
    <property type="entry name" value="ATPase_NBD"/>
</dbReference>
<accession>A0A6J4VAJ5</accession>
<dbReference type="GO" id="GO:0006040">
    <property type="term" value="P:amino sugar metabolic process"/>
    <property type="evidence" value="ECO:0007669"/>
    <property type="project" value="InterPro"/>
</dbReference>
<dbReference type="EC" id="2.7.1.170" evidence="1"/>
<keyword evidence="1 2" id="KW-0808">Transferase</keyword>
<dbReference type="AlphaFoldDB" id="A0A6J4VAJ5"/>
<name>A0A6J4VAJ5_9BACT</name>
<dbReference type="CDD" id="cd24050">
    <property type="entry name" value="ASKHA_NBD_ANMK"/>
    <property type="match status" value="1"/>
</dbReference>
<keyword evidence="1 2" id="KW-0418">Kinase</keyword>
<dbReference type="EMBL" id="CADCWG010000226">
    <property type="protein sequence ID" value="CAA9568870.1"/>
    <property type="molecule type" value="Genomic_DNA"/>
</dbReference>
<dbReference type="PANTHER" id="PTHR30605:SF0">
    <property type="entry name" value="ANHYDRO-N-ACETYLMURAMIC ACID KINASE"/>
    <property type="match status" value="1"/>
</dbReference>
<comment type="pathway">
    <text evidence="1">Amino-sugar metabolism; 1,6-anhydro-N-acetylmuramate degradation.</text>
</comment>
<dbReference type="HAMAP" id="MF_01270">
    <property type="entry name" value="AnhMurNAc_kinase"/>
    <property type="match status" value="1"/>
</dbReference>
<dbReference type="GO" id="GO:0016301">
    <property type="term" value="F:kinase activity"/>
    <property type="evidence" value="ECO:0007669"/>
    <property type="project" value="UniProtKB-KW"/>
</dbReference>
<dbReference type="SUPFAM" id="SSF53067">
    <property type="entry name" value="Actin-like ATPase domain"/>
    <property type="match status" value="1"/>
</dbReference>
<keyword evidence="1" id="KW-0119">Carbohydrate metabolism</keyword>
<comment type="function">
    <text evidence="1">Catalyzes the specific phosphorylation of 1,6-anhydro-N-acetylmuramic acid (anhMurNAc) with the simultaneous cleavage of the 1,6-anhydro ring, generating MurNAc-6-P. Is required for the utilization of anhMurNAc either imported from the medium or derived from its own cell wall murein, and thus plays a role in cell wall recycling.</text>
</comment>
<comment type="pathway">
    <text evidence="1">Cell wall biogenesis; peptidoglycan recycling.</text>
</comment>